<accession>G2YG00</accession>
<sequence length="67" mass="7720">MKYTHYQTVIRPSSDRLFPNPPVRPGIGPNINPEYPAWGPWSATHNNMFGQNRTGRNVIAYYIMKLS</sequence>
<name>G2YG00_BOTF4</name>
<evidence type="ECO:0000313" key="1">
    <source>
        <dbReference type="EMBL" id="CCD50698.1"/>
    </source>
</evidence>
<reference evidence="2" key="1">
    <citation type="journal article" date="2011" name="PLoS Genet.">
        <title>Genomic analysis of the necrotrophic fungal pathogens Sclerotinia sclerotiorum and Botrytis cinerea.</title>
        <authorList>
            <person name="Amselem J."/>
            <person name="Cuomo C.A."/>
            <person name="van Kan J.A."/>
            <person name="Viaud M."/>
            <person name="Benito E.P."/>
            <person name="Couloux A."/>
            <person name="Coutinho P.M."/>
            <person name="de Vries R.P."/>
            <person name="Dyer P.S."/>
            <person name="Fillinger S."/>
            <person name="Fournier E."/>
            <person name="Gout L."/>
            <person name="Hahn M."/>
            <person name="Kohn L."/>
            <person name="Lapalu N."/>
            <person name="Plummer K.M."/>
            <person name="Pradier J.M."/>
            <person name="Quevillon E."/>
            <person name="Sharon A."/>
            <person name="Simon A."/>
            <person name="ten Have A."/>
            <person name="Tudzynski B."/>
            <person name="Tudzynski P."/>
            <person name="Wincker P."/>
            <person name="Andrew M."/>
            <person name="Anthouard V."/>
            <person name="Beever R.E."/>
            <person name="Beffa R."/>
            <person name="Benoit I."/>
            <person name="Bouzid O."/>
            <person name="Brault B."/>
            <person name="Chen Z."/>
            <person name="Choquer M."/>
            <person name="Collemare J."/>
            <person name="Cotton P."/>
            <person name="Danchin E.G."/>
            <person name="Da Silva C."/>
            <person name="Gautier A."/>
            <person name="Giraud C."/>
            <person name="Giraud T."/>
            <person name="Gonzalez C."/>
            <person name="Grossetete S."/>
            <person name="Guldener U."/>
            <person name="Henrissat B."/>
            <person name="Howlett B.J."/>
            <person name="Kodira C."/>
            <person name="Kretschmer M."/>
            <person name="Lappartient A."/>
            <person name="Leroch M."/>
            <person name="Levis C."/>
            <person name="Mauceli E."/>
            <person name="Neuveglise C."/>
            <person name="Oeser B."/>
            <person name="Pearson M."/>
            <person name="Poulain J."/>
            <person name="Poussereau N."/>
            <person name="Quesneville H."/>
            <person name="Rascle C."/>
            <person name="Schumacher J."/>
            <person name="Segurens B."/>
            <person name="Sexton A."/>
            <person name="Silva E."/>
            <person name="Sirven C."/>
            <person name="Soanes D.M."/>
            <person name="Talbot N.J."/>
            <person name="Templeton M."/>
            <person name="Yandava C."/>
            <person name="Yarden O."/>
            <person name="Zeng Q."/>
            <person name="Rollins J.A."/>
            <person name="Lebrun M.H."/>
            <person name="Dickman M."/>
        </authorList>
    </citation>
    <scope>NUCLEOTIDE SEQUENCE [LARGE SCALE GENOMIC DNA]</scope>
    <source>
        <strain evidence="2">T4</strain>
    </source>
</reference>
<dbReference type="EMBL" id="FQ790328">
    <property type="protein sequence ID" value="CCD50698.1"/>
    <property type="molecule type" value="Genomic_DNA"/>
</dbReference>
<protein>
    <submittedName>
        <fullName evidence="1">Uncharacterized protein</fullName>
    </submittedName>
</protein>
<dbReference type="AlphaFoldDB" id="G2YG00"/>
<dbReference type="HOGENOM" id="CLU_2812057_0_0_1"/>
<dbReference type="Proteomes" id="UP000008177">
    <property type="component" value="Unplaced contigs"/>
</dbReference>
<dbReference type="InParanoid" id="G2YG00"/>
<evidence type="ECO:0000313" key="2">
    <source>
        <dbReference type="Proteomes" id="UP000008177"/>
    </source>
</evidence>
<gene>
    <name evidence="1" type="ORF">BofuT4_uP087610.1</name>
</gene>
<organism evidence="1 2">
    <name type="scientific">Botryotinia fuckeliana (strain T4)</name>
    <name type="common">Noble rot fungus</name>
    <name type="synonym">Botrytis cinerea</name>
    <dbReference type="NCBI Taxonomy" id="999810"/>
    <lineage>
        <taxon>Eukaryota</taxon>
        <taxon>Fungi</taxon>
        <taxon>Dikarya</taxon>
        <taxon>Ascomycota</taxon>
        <taxon>Pezizomycotina</taxon>
        <taxon>Leotiomycetes</taxon>
        <taxon>Helotiales</taxon>
        <taxon>Sclerotiniaceae</taxon>
        <taxon>Botrytis</taxon>
    </lineage>
</organism>
<proteinExistence type="predicted"/>